<evidence type="ECO:0000256" key="4">
    <source>
        <dbReference type="RuleBase" id="RU004478"/>
    </source>
</evidence>
<dbReference type="GO" id="GO:0005737">
    <property type="term" value="C:cytoplasm"/>
    <property type="evidence" value="ECO:0007669"/>
    <property type="project" value="UniProtKB-SubCell"/>
</dbReference>
<evidence type="ECO:0000256" key="1">
    <source>
        <dbReference type="ARBA" id="ARBA00009054"/>
    </source>
</evidence>
<dbReference type="GO" id="GO:0006457">
    <property type="term" value="P:protein folding"/>
    <property type="evidence" value="ECO:0007669"/>
    <property type="project" value="InterPro"/>
</dbReference>
<name>A0A7X0ID98_9ACTN</name>
<keyword evidence="2 3" id="KW-0143">Chaperone</keyword>
<keyword evidence="3" id="KW-0963">Cytoplasm</keyword>
<gene>
    <name evidence="3" type="primary">grpE</name>
    <name evidence="6" type="ORF">BJ992_000998</name>
</gene>
<comment type="caution">
    <text evidence="6">The sequence shown here is derived from an EMBL/GenBank/DDBJ whole genome shotgun (WGS) entry which is preliminary data.</text>
</comment>
<dbReference type="AlphaFoldDB" id="A0A7X0ID98"/>
<dbReference type="Gene3D" id="2.30.22.10">
    <property type="entry name" value="Head domain of nucleotide exchange factor GrpE"/>
    <property type="match status" value="1"/>
</dbReference>
<feature type="region of interest" description="Disordered" evidence="5">
    <location>
        <begin position="1"/>
        <end position="22"/>
    </location>
</feature>
<organism evidence="6 7">
    <name type="scientific">Sphaerisporangium rubeum</name>
    <dbReference type="NCBI Taxonomy" id="321317"/>
    <lineage>
        <taxon>Bacteria</taxon>
        <taxon>Bacillati</taxon>
        <taxon>Actinomycetota</taxon>
        <taxon>Actinomycetes</taxon>
        <taxon>Streptosporangiales</taxon>
        <taxon>Streptosporangiaceae</taxon>
        <taxon>Sphaerisporangium</taxon>
    </lineage>
</organism>
<evidence type="ECO:0000256" key="5">
    <source>
        <dbReference type="SAM" id="MobiDB-lite"/>
    </source>
</evidence>
<proteinExistence type="inferred from homology"/>
<dbReference type="PRINTS" id="PR00773">
    <property type="entry name" value="GRPEPROTEIN"/>
</dbReference>
<protein>
    <recommendedName>
        <fullName evidence="3">Protein GrpE</fullName>
    </recommendedName>
    <alternativeName>
        <fullName evidence="3">HSP-70 cofactor</fullName>
    </alternativeName>
</protein>
<evidence type="ECO:0000313" key="6">
    <source>
        <dbReference type="EMBL" id="MBB6471567.1"/>
    </source>
</evidence>
<dbReference type="InterPro" id="IPR009012">
    <property type="entry name" value="GrpE_head"/>
</dbReference>
<feature type="compositionally biased region" description="Basic and acidic residues" evidence="5">
    <location>
        <begin position="1"/>
        <end position="10"/>
    </location>
</feature>
<comment type="similarity">
    <text evidence="1 3 4">Belongs to the GrpE family.</text>
</comment>
<dbReference type="GO" id="GO:0051087">
    <property type="term" value="F:protein-folding chaperone binding"/>
    <property type="evidence" value="ECO:0007669"/>
    <property type="project" value="InterPro"/>
</dbReference>
<comment type="function">
    <text evidence="3">Participates actively in the response to hyperosmotic and heat shock by preventing the aggregation of stress-denatured proteins, in association with DnaK and GrpE. It is the nucleotide exchange factor for DnaK and may function as a thermosensor. Unfolded proteins bind initially to DnaJ; upon interaction with the DnaJ-bound protein, DnaK hydrolyzes its bound ATP, resulting in the formation of a stable complex. GrpE releases ADP from DnaK; ATP binding to DnaK triggers the release of the substrate protein, thus completing the reaction cycle. Several rounds of ATP-dependent interactions between DnaJ, DnaK and GrpE are required for fully efficient folding.</text>
</comment>
<dbReference type="GO" id="GO:0042803">
    <property type="term" value="F:protein homodimerization activity"/>
    <property type="evidence" value="ECO:0007669"/>
    <property type="project" value="InterPro"/>
</dbReference>
<reference evidence="6 7" key="1">
    <citation type="submission" date="2020-08" db="EMBL/GenBank/DDBJ databases">
        <title>Sequencing the genomes of 1000 actinobacteria strains.</title>
        <authorList>
            <person name="Klenk H.-P."/>
        </authorList>
    </citation>
    <scope>NUCLEOTIDE SEQUENCE [LARGE SCALE GENOMIC DNA]</scope>
    <source>
        <strain evidence="6 7">DSM 44936</strain>
    </source>
</reference>
<dbReference type="GO" id="GO:0000774">
    <property type="term" value="F:adenyl-nucleotide exchange factor activity"/>
    <property type="evidence" value="ECO:0007669"/>
    <property type="project" value="InterPro"/>
</dbReference>
<dbReference type="SUPFAM" id="SSF58014">
    <property type="entry name" value="Coiled-coil domain of nucleotide exchange factor GrpE"/>
    <property type="match status" value="1"/>
</dbReference>
<dbReference type="InterPro" id="IPR000740">
    <property type="entry name" value="GrpE"/>
</dbReference>
<comment type="subunit">
    <text evidence="3">Homodimer.</text>
</comment>
<dbReference type="Proteomes" id="UP000555564">
    <property type="component" value="Unassembled WGS sequence"/>
</dbReference>
<dbReference type="PANTHER" id="PTHR21237:SF23">
    <property type="entry name" value="GRPE PROTEIN HOMOLOG, MITOCHONDRIAL"/>
    <property type="match status" value="1"/>
</dbReference>
<keyword evidence="3" id="KW-0346">Stress response</keyword>
<accession>A0A7X0ID98</accession>
<dbReference type="HAMAP" id="MF_01151">
    <property type="entry name" value="GrpE"/>
    <property type="match status" value="1"/>
</dbReference>
<dbReference type="RefSeq" id="WP_184978754.1">
    <property type="nucleotide sequence ID" value="NZ_BAAALO010000055.1"/>
</dbReference>
<sequence length="166" mass="17969">MNGHDDERPLVAEAQGTEGPDEDLEAAAAKLADMEDKWLRAVADLDNMRKRLLRDAERIRAEERVRSAREWLPVLDNLDLALRFADAEPGGVIEGVQTVRDQAVALLARLGYPRRDETGVPFDPAVHEAVGTVPAGDAAPGTVAEVVRPGYGELRPAAVLVAMAQE</sequence>
<evidence type="ECO:0000256" key="3">
    <source>
        <dbReference type="HAMAP-Rule" id="MF_01151"/>
    </source>
</evidence>
<dbReference type="CDD" id="cd00446">
    <property type="entry name" value="GrpE"/>
    <property type="match status" value="1"/>
</dbReference>
<dbReference type="Pfam" id="PF01025">
    <property type="entry name" value="GrpE"/>
    <property type="match status" value="1"/>
</dbReference>
<dbReference type="Gene3D" id="3.90.20.20">
    <property type="match status" value="1"/>
</dbReference>
<dbReference type="InterPro" id="IPR013805">
    <property type="entry name" value="GrpE_CC"/>
</dbReference>
<keyword evidence="7" id="KW-1185">Reference proteome</keyword>
<dbReference type="GO" id="GO:0051082">
    <property type="term" value="F:unfolded protein binding"/>
    <property type="evidence" value="ECO:0007669"/>
    <property type="project" value="TreeGrafter"/>
</dbReference>
<evidence type="ECO:0000313" key="7">
    <source>
        <dbReference type="Proteomes" id="UP000555564"/>
    </source>
</evidence>
<evidence type="ECO:0000256" key="2">
    <source>
        <dbReference type="ARBA" id="ARBA00023186"/>
    </source>
</evidence>
<dbReference type="SUPFAM" id="SSF51064">
    <property type="entry name" value="Head domain of nucleotide exchange factor GrpE"/>
    <property type="match status" value="1"/>
</dbReference>
<comment type="subcellular location">
    <subcellularLocation>
        <location evidence="3">Cytoplasm</location>
    </subcellularLocation>
</comment>
<dbReference type="EMBL" id="JACHIU010000001">
    <property type="protein sequence ID" value="MBB6471567.1"/>
    <property type="molecule type" value="Genomic_DNA"/>
</dbReference>
<dbReference type="PANTHER" id="PTHR21237">
    <property type="entry name" value="GRPE PROTEIN"/>
    <property type="match status" value="1"/>
</dbReference>